<dbReference type="Proteomes" id="UP000012073">
    <property type="component" value="Unassembled WGS sequence"/>
</dbReference>
<proteinExistence type="predicted"/>
<keyword evidence="2" id="KW-1185">Reference proteome</keyword>
<organism evidence="1 2">
    <name type="scientific">Chondrus crispus</name>
    <name type="common">Carrageen Irish moss</name>
    <name type="synonym">Polymorpha crispa</name>
    <dbReference type="NCBI Taxonomy" id="2769"/>
    <lineage>
        <taxon>Eukaryota</taxon>
        <taxon>Rhodophyta</taxon>
        <taxon>Florideophyceae</taxon>
        <taxon>Rhodymeniophycidae</taxon>
        <taxon>Gigartinales</taxon>
        <taxon>Gigartinaceae</taxon>
        <taxon>Chondrus</taxon>
    </lineage>
</organism>
<dbReference type="KEGG" id="ccp:CHC_T00005627001"/>
<evidence type="ECO:0000313" key="1">
    <source>
        <dbReference type="EMBL" id="CDF37399.1"/>
    </source>
</evidence>
<dbReference type="RefSeq" id="XP_005717218.1">
    <property type="nucleotide sequence ID" value="XM_005717161.1"/>
</dbReference>
<dbReference type="AlphaFoldDB" id="R7QH53"/>
<evidence type="ECO:0000313" key="2">
    <source>
        <dbReference type="Proteomes" id="UP000012073"/>
    </source>
</evidence>
<dbReference type="GeneID" id="17324933"/>
<sequence length="43" mass="5221">MERSIKRTHKCTKLERIGRRTFLADRRNATDCLRTRHSAHKRN</sequence>
<reference evidence="2" key="1">
    <citation type="journal article" date="2013" name="Proc. Natl. Acad. Sci. U.S.A.">
        <title>Genome structure and metabolic features in the red seaweed Chondrus crispus shed light on evolution of the Archaeplastida.</title>
        <authorList>
            <person name="Collen J."/>
            <person name="Porcel B."/>
            <person name="Carre W."/>
            <person name="Ball S.G."/>
            <person name="Chaparro C."/>
            <person name="Tonon T."/>
            <person name="Barbeyron T."/>
            <person name="Michel G."/>
            <person name="Noel B."/>
            <person name="Valentin K."/>
            <person name="Elias M."/>
            <person name="Artiguenave F."/>
            <person name="Arun A."/>
            <person name="Aury J.M."/>
            <person name="Barbosa-Neto J.F."/>
            <person name="Bothwell J.H."/>
            <person name="Bouget F.Y."/>
            <person name="Brillet L."/>
            <person name="Cabello-Hurtado F."/>
            <person name="Capella-Gutierrez S."/>
            <person name="Charrier B."/>
            <person name="Cladiere L."/>
            <person name="Cock J.M."/>
            <person name="Coelho S.M."/>
            <person name="Colleoni C."/>
            <person name="Czjzek M."/>
            <person name="Da Silva C."/>
            <person name="Delage L."/>
            <person name="Denoeud F."/>
            <person name="Deschamps P."/>
            <person name="Dittami S.M."/>
            <person name="Gabaldon T."/>
            <person name="Gachon C.M."/>
            <person name="Groisillier A."/>
            <person name="Herve C."/>
            <person name="Jabbari K."/>
            <person name="Katinka M."/>
            <person name="Kloareg B."/>
            <person name="Kowalczyk N."/>
            <person name="Labadie K."/>
            <person name="Leblanc C."/>
            <person name="Lopez P.J."/>
            <person name="McLachlan D.H."/>
            <person name="Meslet-Cladiere L."/>
            <person name="Moustafa A."/>
            <person name="Nehr Z."/>
            <person name="Nyvall Collen P."/>
            <person name="Panaud O."/>
            <person name="Partensky F."/>
            <person name="Poulain J."/>
            <person name="Rensing S.A."/>
            <person name="Rousvoal S."/>
            <person name="Samson G."/>
            <person name="Symeonidi A."/>
            <person name="Weissenbach J."/>
            <person name="Zambounis A."/>
            <person name="Wincker P."/>
            <person name="Boyen C."/>
        </authorList>
    </citation>
    <scope>NUCLEOTIDE SEQUENCE [LARGE SCALE GENOMIC DNA]</scope>
    <source>
        <strain evidence="2">cv. Stackhouse</strain>
    </source>
</reference>
<dbReference type="Gramene" id="CDF37399">
    <property type="protein sequence ID" value="CDF37399"/>
    <property type="gene ID" value="CHC_T00005627001"/>
</dbReference>
<dbReference type="EMBL" id="HG001835">
    <property type="protein sequence ID" value="CDF37399.1"/>
    <property type="molecule type" value="Genomic_DNA"/>
</dbReference>
<accession>R7QH53</accession>
<protein>
    <submittedName>
        <fullName evidence="1">Uncharacterized protein</fullName>
    </submittedName>
</protein>
<name>R7QH53_CHOCR</name>
<gene>
    <name evidence="1" type="ORF">CHC_T00005627001</name>
</gene>